<dbReference type="SMART" id="SM00347">
    <property type="entry name" value="HTH_MARR"/>
    <property type="match status" value="1"/>
</dbReference>
<keyword evidence="6" id="KW-1185">Reference proteome</keyword>
<dbReference type="PROSITE" id="PS50995">
    <property type="entry name" value="HTH_MARR_2"/>
    <property type="match status" value="1"/>
</dbReference>
<reference evidence="5 6" key="1">
    <citation type="submission" date="2020-10" db="EMBL/GenBank/DDBJ databases">
        <title>Myceligenerans pegani sp. nov., an endophytic actinomycete isolated from Peganum harmala L. in Xinjiang, China.</title>
        <authorList>
            <person name="Xin L."/>
        </authorList>
    </citation>
    <scope>NUCLEOTIDE SEQUENCE [LARGE SCALE GENOMIC DNA]</scope>
    <source>
        <strain evidence="5 6">TRM65318</strain>
    </source>
</reference>
<evidence type="ECO:0000313" key="6">
    <source>
        <dbReference type="Proteomes" id="UP000625527"/>
    </source>
</evidence>
<evidence type="ECO:0000256" key="1">
    <source>
        <dbReference type="ARBA" id="ARBA00023015"/>
    </source>
</evidence>
<dbReference type="SUPFAM" id="SSF46785">
    <property type="entry name" value="Winged helix' DNA-binding domain"/>
    <property type="match status" value="1"/>
</dbReference>
<evidence type="ECO:0000259" key="4">
    <source>
        <dbReference type="PROSITE" id="PS50995"/>
    </source>
</evidence>
<keyword evidence="3" id="KW-0804">Transcription</keyword>
<proteinExistence type="predicted"/>
<dbReference type="InterPro" id="IPR023187">
    <property type="entry name" value="Tscrpt_reg_MarR-type_CS"/>
</dbReference>
<sequence length="147" mass="15858">MADQPDGKNSEPSAAELADTFGRVAKVLAREFDERLAEVGVSFPRARVLVEVARLGPIRVTDVAAAVGIAQGTASSLLDALVRDGLVERVQDSADRRVTKMVATPEGEQQSETWLQAYQAAAEELFAPLPRSRRAELLAIMAELDAR</sequence>
<evidence type="ECO:0000256" key="3">
    <source>
        <dbReference type="ARBA" id="ARBA00023163"/>
    </source>
</evidence>
<dbReference type="PANTHER" id="PTHR33164:SF57">
    <property type="entry name" value="MARR-FAMILY TRANSCRIPTIONAL REGULATOR"/>
    <property type="match status" value="1"/>
</dbReference>
<evidence type="ECO:0000313" key="5">
    <source>
        <dbReference type="EMBL" id="MBE1878249.1"/>
    </source>
</evidence>
<keyword evidence="2" id="KW-0238">DNA-binding</keyword>
<dbReference type="InterPro" id="IPR036390">
    <property type="entry name" value="WH_DNA-bd_sf"/>
</dbReference>
<dbReference type="InterPro" id="IPR000835">
    <property type="entry name" value="HTH_MarR-typ"/>
</dbReference>
<dbReference type="Pfam" id="PF12802">
    <property type="entry name" value="MarR_2"/>
    <property type="match status" value="1"/>
</dbReference>
<gene>
    <name evidence="5" type="ORF">IHE71_21375</name>
</gene>
<comment type="caution">
    <text evidence="5">The sequence shown here is derived from an EMBL/GenBank/DDBJ whole genome shotgun (WGS) entry which is preliminary data.</text>
</comment>
<dbReference type="RefSeq" id="WP_192864789.1">
    <property type="nucleotide sequence ID" value="NZ_JADAQT010000108.1"/>
</dbReference>
<name>A0ABR9N3M2_9MICO</name>
<dbReference type="Proteomes" id="UP000625527">
    <property type="component" value="Unassembled WGS sequence"/>
</dbReference>
<protein>
    <submittedName>
        <fullName evidence="5">Winged helix-turn-helix transcriptional regulator</fullName>
    </submittedName>
</protein>
<dbReference type="InterPro" id="IPR036388">
    <property type="entry name" value="WH-like_DNA-bd_sf"/>
</dbReference>
<keyword evidence="1" id="KW-0805">Transcription regulation</keyword>
<dbReference type="InterPro" id="IPR039422">
    <property type="entry name" value="MarR/SlyA-like"/>
</dbReference>
<evidence type="ECO:0000256" key="2">
    <source>
        <dbReference type="ARBA" id="ARBA00023125"/>
    </source>
</evidence>
<organism evidence="5 6">
    <name type="scientific">Myceligenerans pegani</name>
    <dbReference type="NCBI Taxonomy" id="2776917"/>
    <lineage>
        <taxon>Bacteria</taxon>
        <taxon>Bacillati</taxon>
        <taxon>Actinomycetota</taxon>
        <taxon>Actinomycetes</taxon>
        <taxon>Micrococcales</taxon>
        <taxon>Promicromonosporaceae</taxon>
        <taxon>Myceligenerans</taxon>
    </lineage>
</organism>
<dbReference type="Gene3D" id="1.10.10.10">
    <property type="entry name" value="Winged helix-like DNA-binding domain superfamily/Winged helix DNA-binding domain"/>
    <property type="match status" value="1"/>
</dbReference>
<feature type="domain" description="HTH marR-type" evidence="4">
    <location>
        <begin position="14"/>
        <end position="146"/>
    </location>
</feature>
<dbReference type="EMBL" id="JADAQT010000108">
    <property type="protein sequence ID" value="MBE1878249.1"/>
    <property type="molecule type" value="Genomic_DNA"/>
</dbReference>
<dbReference type="PRINTS" id="PR00598">
    <property type="entry name" value="HTHMARR"/>
</dbReference>
<dbReference type="PANTHER" id="PTHR33164">
    <property type="entry name" value="TRANSCRIPTIONAL REGULATOR, MARR FAMILY"/>
    <property type="match status" value="1"/>
</dbReference>
<accession>A0ABR9N3M2</accession>
<dbReference type="PROSITE" id="PS01117">
    <property type="entry name" value="HTH_MARR_1"/>
    <property type="match status" value="1"/>
</dbReference>